<dbReference type="Pfam" id="PF00905">
    <property type="entry name" value="Transpeptidase"/>
    <property type="match status" value="1"/>
</dbReference>
<evidence type="ECO:0000313" key="5">
    <source>
        <dbReference type="EMBL" id="HIQ96781.1"/>
    </source>
</evidence>
<feature type="transmembrane region" description="Helical" evidence="2">
    <location>
        <begin position="55"/>
        <end position="76"/>
    </location>
</feature>
<dbReference type="Proteomes" id="UP000886886">
    <property type="component" value="Unassembled WGS sequence"/>
</dbReference>
<organism evidence="5 6">
    <name type="scientific">Candidatus Limivivens merdigallinarum</name>
    <dbReference type="NCBI Taxonomy" id="2840859"/>
    <lineage>
        <taxon>Bacteria</taxon>
        <taxon>Bacillati</taxon>
        <taxon>Bacillota</taxon>
        <taxon>Clostridia</taxon>
        <taxon>Lachnospirales</taxon>
        <taxon>Lachnospiraceae</taxon>
        <taxon>Lachnospiraceae incertae sedis</taxon>
        <taxon>Candidatus Limivivens</taxon>
    </lineage>
</organism>
<keyword evidence="2" id="KW-1133">Transmembrane helix</keyword>
<evidence type="ECO:0000256" key="2">
    <source>
        <dbReference type="SAM" id="Phobius"/>
    </source>
</evidence>
<evidence type="ECO:0000259" key="3">
    <source>
        <dbReference type="Pfam" id="PF00905"/>
    </source>
</evidence>
<dbReference type="AlphaFoldDB" id="A0A9D0ZWF5"/>
<keyword evidence="2" id="KW-0812">Transmembrane</keyword>
<dbReference type="Gene3D" id="3.40.710.10">
    <property type="entry name" value="DD-peptidase/beta-lactamase superfamily"/>
    <property type="match status" value="1"/>
</dbReference>
<accession>A0A9D0ZWF5</accession>
<dbReference type="PANTHER" id="PTHR30627">
    <property type="entry name" value="PEPTIDOGLYCAN D,D-TRANSPEPTIDASE"/>
    <property type="match status" value="1"/>
</dbReference>
<dbReference type="EMBL" id="DVFT01000139">
    <property type="protein sequence ID" value="HIQ96781.1"/>
    <property type="molecule type" value="Genomic_DNA"/>
</dbReference>
<reference evidence="5" key="1">
    <citation type="submission" date="2020-10" db="EMBL/GenBank/DDBJ databases">
        <authorList>
            <person name="Gilroy R."/>
        </authorList>
    </citation>
    <scope>NUCLEOTIDE SEQUENCE</scope>
    <source>
        <strain evidence="5">ChiSjej3B21-11622</strain>
    </source>
</reference>
<dbReference type="PANTHER" id="PTHR30627:SF24">
    <property type="entry name" value="PENICILLIN-BINDING PROTEIN 4B"/>
    <property type="match status" value="1"/>
</dbReference>
<protein>
    <submittedName>
        <fullName evidence="5">Penicillin-binding protein 2</fullName>
    </submittedName>
</protein>
<gene>
    <name evidence="5" type="ORF">IAB26_09480</name>
</gene>
<dbReference type="GO" id="GO:0071972">
    <property type="term" value="F:peptidoglycan L,D-transpeptidase activity"/>
    <property type="evidence" value="ECO:0007669"/>
    <property type="project" value="TreeGrafter"/>
</dbReference>
<dbReference type="Gene3D" id="3.90.1310.10">
    <property type="entry name" value="Penicillin-binding protein 2a (Domain 2)"/>
    <property type="match status" value="1"/>
</dbReference>
<dbReference type="SUPFAM" id="SSF56601">
    <property type="entry name" value="beta-lactamase/transpeptidase-like"/>
    <property type="match status" value="1"/>
</dbReference>
<evidence type="ECO:0000313" key="6">
    <source>
        <dbReference type="Proteomes" id="UP000886886"/>
    </source>
</evidence>
<feature type="domain" description="Penicillin-binding protein transpeptidase" evidence="3">
    <location>
        <begin position="203"/>
        <end position="515"/>
    </location>
</feature>
<dbReference type="InterPro" id="IPR054120">
    <property type="entry name" value="PBPA_dimer"/>
</dbReference>
<reference evidence="5" key="2">
    <citation type="journal article" date="2021" name="PeerJ">
        <title>Extensive microbial diversity within the chicken gut microbiome revealed by metagenomics and culture.</title>
        <authorList>
            <person name="Gilroy R."/>
            <person name="Ravi A."/>
            <person name="Getino M."/>
            <person name="Pursley I."/>
            <person name="Horton D.L."/>
            <person name="Alikhan N.F."/>
            <person name="Baker D."/>
            <person name="Gharbi K."/>
            <person name="Hall N."/>
            <person name="Watson M."/>
            <person name="Adriaenssens E.M."/>
            <person name="Foster-Nyarko E."/>
            <person name="Jarju S."/>
            <person name="Secka A."/>
            <person name="Antonio M."/>
            <person name="Oren A."/>
            <person name="Chaudhuri R.R."/>
            <person name="La Ragione R."/>
            <person name="Hildebrand F."/>
            <person name="Pallen M.J."/>
        </authorList>
    </citation>
    <scope>NUCLEOTIDE SEQUENCE</scope>
    <source>
        <strain evidence="5">ChiSjej3B21-11622</strain>
    </source>
</reference>
<dbReference type="GO" id="GO:0008658">
    <property type="term" value="F:penicillin binding"/>
    <property type="evidence" value="ECO:0007669"/>
    <property type="project" value="InterPro"/>
</dbReference>
<dbReference type="InterPro" id="IPR012338">
    <property type="entry name" value="Beta-lactam/transpept-like"/>
</dbReference>
<dbReference type="GO" id="GO:0005886">
    <property type="term" value="C:plasma membrane"/>
    <property type="evidence" value="ECO:0007669"/>
    <property type="project" value="TreeGrafter"/>
</dbReference>
<proteinExistence type="predicted"/>
<evidence type="ECO:0000256" key="1">
    <source>
        <dbReference type="SAM" id="MobiDB-lite"/>
    </source>
</evidence>
<dbReference type="InterPro" id="IPR001460">
    <property type="entry name" value="PCN-bd_Tpept"/>
</dbReference>
<feature type="domain" description="Penicillin binding protein A dimerisation" evidence="4">
    <location>
        <begin position="103"/>
        <end position="167"/>
    </location>
</feature>
<name>A0A9D0ZWF5_9FIRM</name>
<sequence>MEEEVLSEYAGDVPEEELPSRKPKKKKSFFSRLFTDKSKNSQQEPPLSHKEKNRYYVRVSYFIVAMFLSLCVYLVYFNVAERDAINSNSNNSKQDSNEDLVVRGSIYSTDGELLAGTNVAEDGTETRVYPFSNVFAHVVGYSTNGRSGAESVYNTELLTSHASLFEQIQNESLDMKVRGDSLVLTLDSRIQQACYNALGAYKGAIVVIEPSTGRILAMVSKPDFDPNSIDSDWEALNDATGDSPLYNRATQGLYPPGSTFKILTTLAYLRQHNNQYEDFYFNCQGVVTQEDVSITCYNGAVHGGQNLEQAFDNSCNGAFATIGLELDNKAFTETCEDFLFNQSIPINMSSANSLFPLPEDASYGEEMTTAIGQGNTVATPLQMAMVAATVANGGVMMTPYYVDRIETYDNETVEEYSPSVYKTVMTAEEAEILGNFMESVVTNGTASALSGQLYTAAGKTGSAEYDSDGTGESLNTHSWFVGYSNVDNPDIAVAVIAEDGGSGSSTAVPIAKQIFDTYYQYYSYD</sequence>
<evidence type="ECO:0000259" key="4">
    <source>
        <dbReference type="Pfam" id="PF21922"/>
    </source>
</evidence>
<dbReference type="InterPro" id="IPR050515">
    <property type="entry name" value="Beta-lactam/transpept"/>
</dbReference>
<dbReference type="GO" id="GO:0071555">
    <property type="term" value="P:cell wall organization"/>
    <property type="evidence" value="ECO:0007669"/>
    <property type="project" value="TreeGrafter"/>
</dbReference>
<feature type="region of interest" description="Disordered" evidence="1">
    <location>
        <begin position="1"/>
        <end position="25"/>
    </location>
</feature>
<dbReference type="Pfam" id="PF21922">
    <property type="entry name" value="PBP_dimer_2"/>
    <property type="match status" value="1"/>
</dbReference>
<comment type="caution">
    <text evidence="5">The sequence shown here is derived from an EMBL/GenBank/DDBJ whole genome shotgun (WGS) entry which is preliminary data.</text>
</comment>
<keyword evidence="2" id="KW-0472">Membrane</keyword>